<dbReference type="InterPro" id="IPR046233">
    <property type="entry name" value="DUF6266"/>
</dbReference>
<gene>
    <name evidence="1" type="ORF">O0931_17315</name>
</gene>
<comment type="caution">
    <text evidence="1">The sequence shown here is derived from an EMBL/GenBank/DDBJ whole genome shotgun (WGS) entry which is preliminary data.</text>
</comment>
<dbReference type="Proteomes" id="UP001144341">
    <property type="component" value="Unassembled WGS sequence"/>
</dbReference>
<protein>
    <submittedName>
        <fullName evidence="1">DUF6266 family protein</fullName>
    </submittedName>
</protein>
<reference evidence="1" key="1">
    <citation type="submission" date="2022-12" db="EMBL/GenBank/DDBJ databases">
        <title>Genome sequence of SJ11.</title>
        <authorList>
            <person name="Woo H."/>
        </authorList>
    </citation>
    <scope>NUCLEOTIDE SEQUENCE</scope>
    <source>
        <strain evidence="1">SJ11</strain>
    </source>
</reference>
<dbReference type="EMBL" id="JAPWGL010000005">
    <property type="protein sequence ID" value="MCZ4225077.1"/>
    <property type="molecule type" value="Genomic_DNA"/>
</dbReference>
<proteinExistence type="predicted"/>
<evidence type="ECO:0000313" key="2">
    <source>
        <dbReference type="Proteomes" id="UP001144341"/>
    </source>
</evidence>
<dbReference type="RefSeq" id="WP_269416738.1">
    <property type="nucleotide sequence ID" value="NZ_JAPWGL010000005.1"/>
</dbReference>
<name>A0ABT4L3T2_9SPHI</name>
<evidence type="ECO:0000313" key="1">
    <source>
        <dbReference type="EMBL" id="MCZ4225077.1"/>
    </source>
</evidence>
<accession>A0ABT4L3T2</accession>
<dbReference type="Pfam" id="PF19781">
    <property type="entry name" value="DUF6266"/>
    <property type="match status" value="1"/>
</dbReference>
<keyword evidence="2" id="KW-1185">Reference proteome</keyword>
<sequence>MARLKNGALGGFSGKVGSVVGYCLRNKDFIKGLPKPSSKPPTLKQLASRARFKFFNEWRNPLTDFFAVSFKNQTATHSAQNAAHHYNKDIITGEYPNYEINYEKIVISSGDLPFVTDLKMEMTEPGNLIFSWEPNFTGSAKATDLLAILICYIGNNTQLAGTLNGTERGAGYYNFQLADTSPGTTVSVYATFLSNDRNRASDSVYMGKINF</sequence>
<organism evidence="1 2">
    <name type="scientific">Pedobacter rhodius</name>
    <dbReference type="NCBI Taxonomy" id="3004098"/>
    <lineage>
        <taxon>Bacteria</taxon>
        <taxon>Pseudomonadati</taxon>
        <taxon>Bacteroidota</taxon>
        <taxon>Sphingobacteriia</taxon>
        <taxon>Sphingobacteriales</taxon>
        <taxon>Sphingobacteriaceae</taxon>
        <taxon>Pedobacter</taxon>
    </lineage>
</organism>